<organism evidence="1 2">
    <name type="scientific">Fusarium oxysporum</name>
    <name type="common">Fusarium vascular wilt</name>
    <dbReference type="NCBI Taxonomy" id="5507"/>
    <lineage>
        <taxon>Eukaryota</taxon>
        <taxon>Fungi</taxon>
        <taxon>Dikarya</taxon>
        <taxon>Ascomycota</taxon>
        <taxon>Pezizomycotina</taxon>
        <taxon>Sordariomycetes</taxon>
        <taxon>Hypocreomycetidae</taxon>
        <taxon>Hypocreales</taxon>
        <taxon>Nectriaceae</taxon>
        <taxon>Fusarium</taxon>
        <taxon>Fusarium oxysporum species complex</taxon>
    </lineage>
</organism>
<accession>A0A2H3T4U7</accession>
<evidence type="ECO:0000313" key="2">
    <source>
        <dbReference type="Proteomes" id="UP000219369"/>
    </source>
</evidence>
<dbReference type="AlphaFoldDB" id="A0A2H3T4U7"/>
<evidence type="ECO:0000313" key="1">
    <source>
        <dbReference type="EMBL" id="SCO82589.1"/>
    </source>
</evidence>
<name>A0A2H3T4U7_FUSOX</name>
<dbReference type="Proteomes" id="UP000219369">
    <property type="component" value="Unassembled WGS sequence"/>
</dbReference>
<gene>
    <name evidence="1" type="ORF">FRV6_06802</name>
</gene>
<protein>
    <submittedName>
        <fullName evidence="1">Uncharacterized protein</fullName>
    </submittedName>
</protein>
<sequence length="51" mass="5713">MLAQIITTFMPAQLKAGVTSMIYEKKLDMPAVSDHILPYYNTLKKPAATWA</sequence>
<reference evidence="2" key="1">
    <citation type="submission" date="2016-09" db="EMBL/GenBank/DDBJ databases">
        <authorList>
            <person name="Guldener U."/>
        </authorList>
    </citation>
    <scope>NUCLEOTIDE SEQUENCE [LARGE SCALE GENOMIC DNA]</scope>
    <source>
        <strain evidence="2">V64-1</strain>
    </source>
</reference>
<proteinExistence type="predicted"/>
<dbReference type="EMBL" id="FMJY01000003">
    <property type="protein sequence ID" value="SCO82589.1"/>
    <property type="molecule type" value="Genomic_DNA"/>
</dbReference>